<feature type="compositionally biased region" description="Polar residues" evidence="2">
    <location>
        <begin position="317"/>
        <end position="329"/>
    </location>
</feature>
<sequence length="1078" mass="120523">MSAAAPLPPPGPRPTHAMNGYPNGASGPGADGWRGSDAGGPRGAGGPFPPIAEITASATDKVNEMRGLTIGHLLEQAKYHMSQAITSINGRQSPAAAFWEYLVAYKIVVEIIPRHRDYIDRVETTRGQLHRDFNQVLKEVGANEDRFTNIKNIITNDNKRNGAQHPPSQPASRPTSSNGFHMRRDDELMLPNVPSGPPVGLSTPAVPPESPRRKPPVQPKPQSLHGRAVHQSTSSVNSASFNDLGERFAKLRGAAAPIDTSSGRSSMDLSVKMPSPSDYSSHPRGPRGMPPPSHLPPPPPIALNTQWAASLPKEPSPTYSPARNLSLPSNIKPPRSTPRSMVGTGGRTNSVASSASYQAPNTNGQSDSYFPQQSNASVDPSLRRKSVSKPAESQITAERLYDYIRMYNVLLIDVRSREEFDAGHIFIHTIMCIEPASLQDGFSAGQLQDRLVISPDEELALFERRNEFDLVVYYDESTKTNSFLNKYNPNERERPLKQLYETLQEFNHEKPLQRPPIFLMGGIDAWADLVGSQALKMTSTAALVASGQTRTRPLRRVPHPTRLLTSRKTSGRRDYTPMDLEEQNRLLEEARRGRAVVEQPPQEEDEDEVDSPMYRTTEEFLRRYPDLDDQQSMMYPPSRPQQANQYIQPSIPPAPSRPAPSVPRPSYTGVHERQLTRQSSGNQPPVYVSSGRGASNRLHKTGLINFGVTCYMNSVVQCLSANPNLTAWFLSGRYAEYLQKRNWKGTEGILPEAYATLLSNLYKGDTSAIRPSTFRKVCGRFNQTWQIDEQQDAKEFLEFVLDMMHEDLNTVYNKAPLRDLTEEMEMAREQLPRPYAAKIEWNRYLHRNSSLIGNLFAGQHASQLTCKKCGITSTTYEAFWSISVEIRQDKACDIRDCLRSYCSVETLDSSDTWKCPRCKKQREATKKITLTRAPDTLVVHFKRFSASHGQAARKVRTPVSFPLQGLDMGPFMEPPITPEGEAKARANNTQADMQLAQLKTDPAMNPPYMYNAYAIIFHHGATLGSGHYTAMAKDQAKGCWRNFNDDRIRDFEPMQMPAEDREKAYVVFYQRERVAGGI</sequence>
<feature type="compositionally biased region" description="Polar residues" evidence="2">
    <location>
        <begin position="259"/>
        <end position="268"/>
    </location>
</feature>
<evidence type="ECO:0000256" key="1">
    <source>
        <dbReference type="ARBA" id="ARBA00009085"/>
    </source>
</evidence>
<dbReference type="EC" id="3.4.19.12" evidence="5"/>
<keyword evidence="5" id="KW-0378">Hydrolase</keyword>
<evidence type="ECO:0000313" key="6">
    <source>
        <dbReference type="Proteomes" id="UP001140513"/>
    </source>
</evidence>
<feature type="region of interest" description="Disordered" evidence="2">
    <location>
        <begin position="1"/>
        <end position="50"/>
    </location>
</feature>
<comment type="similarity">
    <text evidence="1">Belongs to the peptidase C19 family.</text>
</comment>
<dbReference type="EMBL" id="JAPEUX010000006">
    <property type="protein sequence ID" value="KAJ4349557.1"/>
    <property type="molecule type" value="Genomic_DNA"/>
</dbReference>
<feature type="region of interest" description="Disordered" evidence="2">
    <location>
        <begin position="629"/>
        <end position="692"/>
    </location>
</feature>
<evidence type="ECO:0000256" key="2">
    <source>
        <dbReference type="SAM" id="MobiDB-lite"/>
    </source>
</evidence>
<feature type="compositionally biased region" description="Pro residues" evidence="2">
    <location>
        <begin position="288"/>
        <end position="301"/>
    </location>
</feature>
<dbReference type="GO" id="GO:0016579">
    <property type="term" value="P:protein deubiquitination"/>
    <property type="evidence" value="ECO:0007669"/>
    <property type="project" value="InterPro"/>
</dbReference>
<dbReference type="GO" id="GO:0004843">
    <property type="term" value="F:cysteine-type deubiquitinase activity"/>
    <property type="evidence" value="ECO:0007669"/>
    <property type="project" value="UniProtKB-EC"/>
</dbReference>
<organism evidence="5 6">
    <name type="scientific">Didymosphaeria variabile</name>
    <dbReference type="NCBI Taxonomy" id="1932322"/>
    <lineage>
        <taxon>Eukaryota</taxon>
        <taxon>Fungi</taxon>
        <taxon>Dikarya</taxon>
        <taxon>Ascomycota</taxon>
        <taxon>Pezizomycotina</taxon>
        <taxon>Dothideomycetes</taxon>
        <taxon>Pleosporomycetidae</taxon>
        <taxon>Pleosporales</taxon>
        <taxon>Massarineae</taxon>
        <taxon>Didymosphaeriaceae</taxon>
        <taxon>Didymosphaeria</taxon>
    </lineage>
</organism>
<dbReference type="Proteomes" id="UP001140513">
    <property type="component" value="Unassembled WGS sequence"/>
</dbReference>
<dbReference type="GO" id="GO:0006508">
    <property type="term" value="P:proteolysis"/>
    <property type="evidence" value="ECO:0007669"/>
    <property type="project" value="UniProtKB-KW"/>
</dbReference>
<dbReference type="Gene3D" id="3.40.250.10">
    <property type="entry name" value="Rhodanese-like domain"/>
    <property type="match status" value="1"/>
</dbReference>
<proteinExistence type="inferred from homology"/>
<feature type="compositionally biased region" description="Pro residues" evidence="2">
    <location>
        <begin position="650"/>
        <end position="663"/>
    </location>
</feature>
<dbReference type="PANTHER" id="PTHR21646">
    <property type="entry name" value="UBIQUITIN CARBOXYL-TERMINAL HYDROLASE"/>
    <property type="match status" value="1"/>
</dbReference>
<feature type="domain" description="Rhodanese" evidence="3">
    <location>
        <begin position="405"/>
        <end position="535"/>
    </location>
</feature>
<dbReference type="RefSeq" id="XP_056068487.1">
    <property type="nucleotide sequence ID" value="XM_056216931.1"/>
</dbReference>
<protein>
    <submittedName>
        <fullName evidence="5">Ubiquitin-specific protease doa4</fullName>
        <ecNumber evidence="5">3.4.19.12</ecNumber>
    </submittedName>
</protein>
<evidence type="ECO:0000313" key="5">
    <source>
        <dbReference type="EMBL" id="KAJ4349557.1"/>
    </source>
</evidence>
<dbReference type="PANTHER" id="PTHR21646:SF23">
    <property type="entry name" value="UBIQUITIN CARBOXYL-TERMINAL HYDROLASE USP2"/>
    <property type="match status" value="1"/>
</dbReference>
<accession>A0A9W8XG96</accession>
<dbReference type="Gene3D" id="3.90.70.10">
    <property type="entry name" value="Cysteine proteinases"/>
    <property type="match status" value="1"/>
</dbReference>
<feature type="compositionally biased region" description="Gly residues" evidence="2">
    <location>
        <begin position="26"/>
        <end position="46"/>
    </location>
</feature>
<feature type="compositionally biased region" description="Pro residues" evidence="2">
    <location>
        <begin position="1"/>
        <end position="13"/>
    </location>
</feature>
<dbReference type="Pfam" id="PF00581">
    <property type="entry name" value="Rhodanese"/>
    <property type="match status" value="1"/>
</dbReference>
<feature type="compositionally biased region" description="Polar residues" evidence="2">
    <location>
        <begin position="347"/>
        <end position="378"/>
    </location>
</feature>
<feature type="region of interest" description="Disordered" evidence="2">
    <location>
        <begin position="592"/>
        <end position="612"/>
    </location>
</feature>
<feature type="compositionally biased region" description="Polar residues" evidence="2">
    <location>
        <begin position="230"/>
        <end position="240"/>
    </location>
</feature>
<dbReference type="SUPFAM" id="SSF54001">
    <property type="entry name" value="Cysteine proteinases"/>
    <property type="match status" value="1"/>
</dbReference>
<dbReference type="OrthoDB" id="292964at2759"/>
<keyword evidence="6" id="KW-1185">Reference proteome</keyword>
<dbReference type="Pfam" id="PF00443">
    <property type="entry name" value="UCH"/>
    <property type="match status" value="1"/>
</dbReference>
<comment type="caution">
    <text evidence="5">The sequence shown here is derived from an EMBL/GenBank/DDBJ whole genome shotgun (WGS) entry which is preliminary data.</text>
</comment>
<feature type="compositionally biased region" description="Polar residues" evidence="2">
    <location>
        <begin position="170"/>
        <end position="179"/>
    </location>
</feature>
<evidence type="ECO:0000259" key="3">
    <source>
        <dbReference type="PROSITE" id="PS50206"/>
    </source>
</evidence>
<dbReference type="PROSITE" id="PS50235">
    <property type="entry name" value="USP_3"/>
    <property type="match status" value="1"/>
</dbReference>
<name>A0A9W8XG96_9PLEO</name>
<dbReference type="InterPro" id="IPR001763">
    <property type="entry name" value="Rhodanese-like_dom"/>
</dbReference>
<dbReference type="SUPFAM" id="SSF52821">
    <property type="entry name" value="Rhodanese/Cell cycle control phosphatase"/>
    <property type="match status" value="1"/>
</dbReference>
<feature type="region of interest" description="Disordered" evidence="2">
    <location>
        <begin position="154"/>
        <end position="240"/>
    </location>
</feature>
<dbReference type="CDD" id="cd02674">
    <property type="entry name" value="Peptidase_C19R"/>
    <property type="match status" value="1"/>
</dbReference>
<dbReference type="InterPro" id="IPR028889">
    <property type="entry name" value="USP"/>
</dbReference>
<dbReference type="PROSITE" id="PS50206">
    <property type="entry name" value="RHODANESE_3"/>
    <property type="match status" value="1"/>
</dbReference>
<evidence type="ECO:0000259" key="4">
    <source>
        <dbReference type="PROSITE" id="PS50235"/>
    </source>
</evidence>
<feature type="region of interest" description="Disordered" evidence="2">
    <location>
        <begin position="255"/>
        <end position="391"/>
    </location>
</feature>
<feature type="compositionally biased region" description="Acidic residues" evidence="2">
    <location>
        <begin position="601"/>
        <end position="610"/>
    </location>
</feature>
<dbReference type="InterPro" id="IPR001394">
    <property type="entry name" value="Peptidase_C19_UCH"/>
</dbReference>
<dbReference type="InterPro" id="IPR050185">
    <property type="entry name" value="Ub_carboxyl-term_hydrolase"/>
</dbReference>
<dbReference type="GeneID" id="80911703"/>
<dbReference type="InterPro" id="IPR036873">
    <property type="entry name" value="Rhodanese-like_dom_sf"/>
</dbReference>
<gene>
    <name evidence="5" type="primary">DOA4</name>
    <name evidence="5" type="ORF">N0V89_008173</name>
</gene>
<keyword evidence="5" id="KW-0645">Protease</keyword>
<reference evidence="5" key="1">
    <citation type="submission" date="2022-10" db="EMBL/GenBank/DDBJ databases">
        <title>Tapping the CABI collections for fungal endophytes: first genome assemblies for Collariella, Neodidymelliopsis, Ascochyta clinopodiicola, Didymella pomorum, Didymosphaeria variabile, Neocosmospora piperis and Neocucurbitaria cava.</title>
        <authorList>
            <person name="Hill R."/>
        </authorList>
    </citation>
    <scope>NUCLEOTIDE SEQUENCE</scope>
    <source>
        <strain evidence="5">IMI 356815</strain>
    </source>
</reference>
<dbReference type="AlphaFoldDB" id="A0A9W8XG96"/>
<feature type="domain" description="USP" evidence="4">
    <location>
        <begin position="701"/>
        <end position="1072"/>
    </location>
</feature>
<dbReference type="InterPro" id="IPR038765">
    <property type="entry name" value="Papain-like_cys_pep_sf"/>
</dbReference>